<dbReference type="GO" id="GO:0016579">
    <property type="term" value="P:protein deubiquitination"/>
    <property type="evidence" value="ECO:0007669"/>
    <property type="project" value="InterPro"/>
</dbReference>
<keyword evidence="4" id="KW-1185">Reference proteome</keyword>
<dbReference type="STRING" id="461836.A0A0L0D577"/>
<dbReference type="Pfam" id="PF00443">
    <property type="entry name" value="UCH"/>
    <property type="match status" value="1"/>
</dbReference>
<dbReference type="AlphaFoldDB" id="A0A0L0D577"/>
<evidence type="ECO:0000259" key="2">
    <source>
        <dbReference type="PROSITE" id="PS50235"/>
    </source>
</evidence>
<dbReference type="InterPro" id="IPR050164">
    <property type="entry name" value="Peptidase_C19"/>
</dbReference>
<evidence type="ECO:0000256" key="1">
    <source>
        <dbReference type="SAM" id="MobiDB-lite"/>
    </source>
</evidence>
<dbReference type="InterPro" id="IPR018200">
    <property type="entry name" value="USP_CS"/>
</dbReference>
<dbReference type="InterPro" id="IPR028889">
    <property type="entry name" value="USP"/>
</dbReference>
<feature type="compositionally biased region" description="Gly residues" evidence="1">
    <location>
        <begin position="779"/>
        <end position="807"/>
    </location>
</feature>
<dbReference type="OrthoDB" id="2420415at2759"/>
<reference evidence="3 4" key="1">
    <citation type="submission" date="2010-05" db="EMBL/GenBank/DDBJ databases">
        <title>The Genome Sequence of Thecamonas trahens ATCC 50062.</title>
        <authorList>
            <consortium name="The Broad Institute Genome Sequencing Platform"/>
            <person name="Russ C."/>
            <person name="Cuomo C."/>
            <person name="Shea T."/>
            <person name="Young S.K."/>
            <person name="Zeng Q."/>
            <person name="Koehrsen M."/>
            <person name="Haas B."/>
            <person name="Borodovsky M."/>
            <person name="Guigo R."/>
            <person name="Alvarado L."/>
            <person name="Berlin A."/>
            <person name="Bochicchio J."/>
            <person name="Borenstein D."/>
            <person name="Chapman S."/>
            <person name="Chen Z."/>
            <person name="Freedman E."/>
            <person name="Gellesch M."/>
            <person name="Goldberg J."/>
            <person name="Griggs A."/>
            <person name="Gujja S."/>
            <person name="Heilman E."/>
            <person name="Heiman D."/>
            <person name="Hepburn T."/>
            <person name="Howarth C."/>
            <person name="Jen D."/>
            <person name="Larson L."/>
            <person name="Mehta T."/>
            <person name="Park D."/>
            <person name="Pearson M."/>
            <person name="Roberts A."/>
            <person name="Saif S."/>
            <person name="Shenoy N."/>
            <person name="Sisk P."/>
            <person name="Stolte C."/>
            <person name="Sykes S."/>
            <person name="Thomson T."/>
            <person name="Walk T."/>
            <person name="White J."/>
            <person name="Yandava C."/>
            <person name="Burger G."/>
            <person name="Gray M.W."/>
            <person name="Holland P.W.H."/>
            <person name="King N."/>
            <person name="Lang F.B.F."/>
            <person name="Roger A.J."/>
            <person name="Ruiz-Trillo I."/>
            <person name="Lander E."/>
            <person name="Nusbaum C."/>
        </authorList>
    </citation>
    <scope>NUCLEOTIDE SEQUENCE [LARGE SCALE GENOMIC DNA]</scope>
    <source>
        <strain evidence="3 4">ATCC 50062</strain>
    </source>
</reference>
<dbReference type="GO" id="GO:0004843">
    <property type="term" value="F:cysteine-type deubiquitinase activity"/>
    <property type="evidence" value="ECO:0007669"/>
    <property type="project" value="InterPro"/>
</dbReference>
<sequence>MDKAVGATIVSDHDPSVKKKLLETLMVECVVTAACASDDGTDAVAVATMDVWEKLVAEPMVPEKLVVLAVLLDALGSERIPLAVGVGCGETLRKALATRDGIAAVVAAPGVLDGLIPLLCAVPSGLLPPALKVDQLAVRLLAWLPPSRGDLADDLTSLLVGAWEPRAIDRGLVAVASAFELVSDPAMRPPPSLWLAAVFNVAPTCLLPKLLQREMRARGGELQGRASVAVGRLLAAPAQTPTRLAWVLGILHALQSVGGGGALMTAAETGVKPLVETLVAAFAHGAPSASDAPRILSAALPVLRILLCGYQSSASVWLAAVPGLHALLTDMAACKSGCDPELVESLVELITSLMAFFPGYPVLYTSLRSACVEAAGAEAVREPEATKLAATMKALAFEASDKEVMAVRARRQAALELQLAQDTAGAPVACPIVGLANLGNTCYLNALAQALGALSGLSNLLWQVRPAAQRPLQALADLYAWTKYTDRPAVAPKSLHAALPSPFNGHGQHDAAELARFLLAYVEAAAQATSPEVEHAFRELLVGQLTTTIVCRVCGSTSERTEDAPLVPVPLPDARCGGPLEAALDALFEPEEMAGENAYACRTCGGLVAATRQITEYRPPQHMIFALSRFSYNAKMRTRTKVLAPVSVPEELAGVSSDESAGYRLSAVVVHSGTRIEHGHYYAFVREPVGGGWYLANDSSVTATDYYTLAALSSRFASDTPYLVVYSRAGADGGGGSVPAMEALPTALAQAISADNAAYAREVKAAAAAAAAHRSGGWGDGWGGSDGSGGNDEPYQGGGSGGSGSGWGSLSLIS</sequence>
<dbReference type="PROSITE" id="PS50235">
    <property type="entry name" value="USP_3"/>
    <property type="match status" value="1"/>
</dbReference>
<proteinExistence type="predicted"/>
<dbReference type="GeneID" id="25563234"/>
<evidence type="ECO:0000313" key="4">
    <source>
        <dbReference type="Proteomes" id="UP000054408"/>
    </source>
</evidence>
<dbReference type="Proteomes" id="UP000054408">
    <property type="component" value="Unassembled WGS sequence"/>
</dbReference>
<dbReference type="SUPFAM" id="SSF54001">
    <property type="entry name" value="Cysteine proteinases"/>
    <property type="match status" value="1"/>
</dbReference>
<gene>
    <name evidence="3" type="ORF">AMSG_03649</name>
</gene>
<dbReference type="Gene3D" id="3.90.70.10">
    <property type="entry name" value="Cysteine proteinases"/>
    <property type="match status" value="1"/>
</dbReference>
<dbReference type="PROSITE" id="PS00973">
    <property type="entry name" value="USP_2"/>
    <property type="match status" value="1"/>
</dbReference>
<keyword evidence="3" id="KW-0378">Hydrolase</keyword>
<dbReference type="RefSeq" id="XP_013759990.1">
    <property type="nucleotide sequence ID" value="XM_013904536.1"/>
</dbReference>
<dbReference type="GO" id="GO:0005634">
    <property type="term" value="C:nucleus"/>
    <property type="evidence" value="ECO:0007669"/>
    <property type="project" value="TreeGrafter"/>
</dbReference>
<dbReference type="GO" id="GO:0005829">
    <property type="term" value="C:cytosol"/>
    <property type="evidence" value="ECO:0007669"/>
    <property type="project" value="TreeGrafter"/>
</dbReference>
<dbReference type="InterPro" id="IPR001394">
    <property type="entry name" value="Peptidase_C19_UCH"/>
</dbReference>
<evidence type="ECO:0000313" key="3">
    <source>
        <dbReference type="EMBL" id="KNC47221.1"/>
    </source>
</evidence>
<feature type="region of interest" description="Disordered" evidence="1">
    <location>
        <begin position="779"/>
        <end position="814"/>
    </location>
</feature>
<accession>A0A0L0D577</accession>
<protein>
    <submittedName>
        <fullName evidence="3">Ubiquitin carboxyl-terminal hydrolase</fullName>
    </submittedName>
</protein>
<organism evidence="3 4">
    <name type="scientific">Thecamonas trahens ATCC 50062</name>
    <dbReference type="NCBI Taxonomy" id="461836"/>
    <lineage>
        <taxon>Eukaryota</taxon>
        <taxon>Apusozoa</taxon>
        <taxon>Apusomonadida</taxon>
        <taxon>Apusomonadidae</taxon>
        <taxon>Thecamonas</taxon>
    </lineage>
</organism>
<dbReference type="eggNOG" id="KOG1865">
    <property type="taxonomic scope" value="Eukaryota"/>
</dbReference>
<dbReference type="PANTHER" id="PTHR24006">
    <property type="entry name" value="UBIQUITIN CARBOXYL-TERMINAL HYDROLASE"/>
    <property type="match status" value="1"/>
</dbReference>
<dbReference type="EMBL" id="GL349445">
    <property type="protein sequence ID" value="KNC47221.1"/>
    <property type="molecule type" value="Genomic_DNA"/>
</dbReference>
<feature type="domain" description="USP" evidence="2">
    <location>
        <begin position="433"/>
        <end position="729"/>
    </location>
</feature>
<dbReference type="PANTHER" id="PTHR24006:SF905">
    <property type="entry name" value="UBIQUITIN CARBOXYL-TERMINAL HYDROLASE 1"/>
    <property type="match status" value="1"/>
</dbReference>
<dbReference type="InterPro" id="IPR038765">
    <property type="entry name" value="Papain-like_cys_pep_sf"/>
</dbReference>
<name>A0A0L0D577_THETB</name>